<dbReference type="RefSeq" id="WP_248433156.1">
    <property type="nucleotide sequence ID" value="NZ_CP096205.1"/>
</dbReference>
<keyword evidence="10" id="KW-1185">Reference proteome</keyword>
<protein>
    <submittedName>
        <fullName evidence="9">Outer membrane protein transport protein</fullName>
    </submittedName>
</protein>
<keyword evidence="5 8" id="KW-0732">Signal</keyword>
<keyword evidence="7" id="KW-0998">Cell outer membrane</keyword>
<keyword evidence="6" id="KW-0472">Membrane</keyword>
<name>A0ABY4KBZ4_9FLAO</name>
<dbReference type="Proteomes" id="UP000830583">
    <property type="component" value="Chromosome"/>
</dbReference>
<keyword evidence="3" id="KW-1134">Transmembrane beta strand</keyword>
<dbReference type="InterPro" id="IPR005017">
    <property type="entry name" value="OMPP1/FadL/TodX"/>
</dbReference>
<gene>
    <name evidence="9" type="ORF">M0M57_11420</name>
</gene>
<proteinExistence type="inferred from homology"/>
<evidence type="ECO:0000313" key="9">
    <source>
        <dbReference type="EMBL" id="UPQ78229.1"/>
    </source>
</evidence>
<evidence type="ECO:0000256" key="7">
    <source>
        <dbReference type="ARBA" id="ARBA00023237"/>
    </source>
</evidence>
<dbReference type="SUPFAM" id="SSF56935">
    <property type="entry name" value="Porins"/>
    <property type="match status" value="1"/>
</dbReference>
<evidence type="ECO:0000256" key="8">
    <source>
        <dbReference type="SAM" id="SignalP"/>
    </source>
</evidence>
<evidence type="ECO:0000313" key="10">
    <source>
        <dbReference type="Proteomes" id="UP000830583"/>
    </source>
</evidence>
<evidence type="ECO:0000256" key="3">
    <source>
        <dbReference type="ARBA" id="ARBA00022452"/>
    </source>
</evidence>
<organism evidence="9 10">
    <name type="scientific">Flavobacterium azooxidireducens</name>
    <dbReference type="NCBI Taxonomy" id="1871076"/>
    <lineage>
        <taxon>Bacteria</taxon>
        <taxon>Pseudomonadati</taxon>
        <taxon>Bacteroidota</taxon>
        <taxon>Flavobacteriia</taxon>
        <taxon>Flavobacteriales</taxon>
        <taxon>Flavobacteriaceae</taxon>
        <taxon>Flavobacterium</taxon>
    </lineage>
</organism>
<sequence length="506" mass="56266">MKKIFITSSLLFASFVSFSQEITPNEGLRYAIDNLTGSARFRAMSGAFGAVGGDLSAINVNPAGSALFNFNQATISLSNFNIRNSSTYFGTNTIENDHDLDINQAGAVFVFKNNNSSSGWNKISFALNYENNSNFDNQFYTRGVNPNNSIDGYFLRFANGLPSEGGIFLEVLENAFFDQLSFIDQQAFLGYNAYIFNPVEDVFNNTLYVSNVPTNGNYSQENYTVATGYNGKLTGNIATSFKDRLFIGLNLNAHFTDLTNTISIYEGYNNNSSSGLRSVQFDTETYTYGGGFSFSVGAIGKITESLRLGLSYESPTWYNLNDEVRQRTIAYCADCDPDFNPVIFNPNVIMVFESYKIQTPSKLTGSFAYVFGEKALISVDYAMKDYSNTTFRPRSDDHLESLNNFMTDNLDTAAEIRVGGEIKHKKWSFRGGYRFEESPYKVDIAMGDLTGYSGGIGFDFGISRLDVAYAYSRRKMNFDLISSGLSDASRLTAINNNVTLSYTIKF</sequence>
<evidence type="ECO:0000256" key="6">
    <source>
        <dbReference type="ARBA" id="ARBA00023136"/>
    </source>
</evidence>
<evidence type="ECO:0000256" key="4">
    <source>
        <dbReference type="ARBA" id="ARBA00022692"/>
    </source>
</evidence>
<dbReference type="EMBL" id="CP096205">
    <property type="protein sequence ID" value="UPQ78229.1"/>
    <property type="molecule type" value="Genomic_DNA"/>
</dbReference>
<comment type="similarity">
    <text evidence="2">Belongs to the OmpP1/FadL family.</text>
</comment>
<evidence type="ECO:0000256" key="2">
    <source>
        <dbReference type="ARBA" id="ARBA00008163"/>
    </source>
</evidence>
<evidence type="ECO:0000256" key="1">
    <source>
        <dbReference type="ARBA" id="ARBA00004571"/>
    </source>
</evidence>
<keyword evidence="4" id="KW-0812">Transmembrane</keyword>
<feature type="signal peptide" evidence="8">
    <location>
        <begin position="1"/>
        <end position="19"/>
    </location>
</feature>
<dbReference type="PANTHER" id="PTHR35093">
    <property type="entry name" value="OUTER MEMBRANE PROTEIN NMB0088-RELATED"/>
    <property type="match status" value="1"/>
</dbReference>
<dbReference type="PANTHER" id="PTHR35093:SF8">
    <property type="entry name" value="OUTER MEMBRANE PROTEIN NMB0088-RELATED"/>
    <property type="match status" value="1"/>
</dbReference>
<dbReference type="Pfam" id="PF03349">
    <property type="entry name" value="Toluene_X"/>
    <property type="match status" value="1"/>
</dbReference>
<dbReference type="Gene3D" id="2.40.160.60">
    <property type="entry name" value="Outer membrane protein transport protein (OMPP1/FadL/TodX)"/>
    <property type="match status" value="1"/>
</dbReference>
<comment type="subcellular location">
    <subcellularLocation>
        <location evidence="1">Cell outer membrane</location>
        <topology evidence="1">Multi-pass membrane protein</topology>
    </subcellularLocation>
</comment>
<reference evidence="9" key="1">
    <citation type="submission" date="2022-04" db="EMBL/GenBank/DDBJ databases">
        <title>Consumption of N2O by Flavobacterium azooxidireducens sp. nov. isolated from Decomposing Leaf Litter of Phragmites australis (Cav.).</title>
        <authorList>
            <person name="Behrendt U."/>
            <person name="Spanner T."/>
            <person name="Augustin J."/>
            <person name="Horn M.A."/>
            <person name="Kolb S."/>
            <person name="Ulrich A."/>
        </authorList>
    </citation>
    <scope>NUCLEOTIDE SEQUENCE</scope>
    <source>
        <strain evidence="9">IGB 4-14</strain>
    </source>
</reference>
<evidence type="ECO:0000256" key="5">
    <source>
        <dbReference type="ARBA" id="ARBA00022729"/>
    </source>
</evidence>
<feature type="chain" id="PRO_5047075830" evidence="8">
    <location>
        <begin position="20"/>
        <end position="506"/>
    </location>
</feature>
<accession>A0ABY4KBZ4</accession>